<name>D6ZE02_SEGRD</name>
<keyword evidence="2" id="KW-1133">Transmembrane helix</keyword>
<keyword evidence="2" id="KW-0472">Membrane</keyword>
<accession>D6ZE02</accession>
<dbReference type="HOGENOM" id="CLU_1141947_0_0_11"/>
<feature type="transmembrane region" description="Helical" evidence="2">
    <location>
        <begin position="155"/>
        <end position="174"/>
    </location>
</feature>
<evidence type="ECO:0000313" key="3">
    <source>
        <dbReference type="EMBL" id="ADG97282.1"/>
    </source>
</evidence>
<feature type="coiled-coil region" evidence="1">
    <location>
        <begin position="187"/>
        <end position="221"/>
    </location>
</feature>
<dbReference type="AlphaFoldDB" id="D6ZE02"/>
<keyword evidence="2" id="KW-0812">Transmembrane</keyword>
<keyword evidence="1" id="KW-0175">Coiled coil</keyword>
<dbReference type="EMBL" id="CP001958">
    <property type="protein sequence ID" value="ADG97282.1"/>
    <property type="molecule type" value="Genomic_DNA"/>
</dbReference>
<dbReference type="RefSeq" id="WP_013137738.1">
    <property type="nucleotide sequence ID" value="NC_014168.1"/>
</dbReference>
<dbReference type="STRING" id="640132.Srot_0803"/>
<evidence type="ECO:0000256" key="1">
    <source>
        <dbReference type="SAM" id="Coils"/>
    </source>
</evidence>
<protein>
    <submittedName>
        <fullName evidence="3">Uncharacterized protein</fullName>
    </submittedName>
</protein>
<sequence length="243" mass="27180">MIISGALHEARSLFIIMIPTAIAALAWWQASRFLIGIRSLSRANRASKEAKRRAWVEAHGEEPFQPHGLVNLDEADIATLVGRLPSESRWLGSYSANDFTPEQLRIIAYRAVRKGEGQDMISMALLLVLGAAFSSQAPKVWHFLQAHPHPEFGDYLLHGLAPSVILAILFGLAWRFKINAARNLDDAKRFVAKAEQVIQERERAEREAAAAERERAALAAQGHAARRSWPRTLFQRLRTSTTT</sequence>
<feature type="transmembrane region" description="Helical" evidence="2">
    <location>
        <begin position="119"/>
        <end position="135"/>
    </location>
</feature>
<dbReference type="KEGG" id="srt:Srot_0803"/>
<evidence type="ECO:0000313" key="4">
    <source>
        <dbReference type="Proteomes" id="UP000002247"/>
    </source>
</evidence>
<reference evidence="3 4" key="1">
    <citation type="journal article" date="2010" name="Stand. Genomic Sci.">
        <title>Complete genome sequence of Segniliparus rotundus type strain (CDC 1076).</title>
        <authorList>
            <person name="Sikorski J."/>
            <person name="Lapidus A."/>
            <person name="Copeland A."/>
            <person name="Misra M."/>
            <person name="Glavina Del Rio T."/>
            <person name="Nolan M."/>
            <person name="Lucas S."/>
            <person name="Chen F."/>
            <person name="Tice H."/>
            <person name="Cheng J.F."/>
            <person name="Jando M."/>
            <person name="Schneider S."/>
            <person name="Bruce D."/>
            <person name="Goodwin L."/>
            <person name="Pitluck S."/>
            <person name="Liolios K."/>
            <person name="Mikhailova N."/>
            <person name="Pati A."/>
            <person name="Ivanova N."/>
            <person name="Mavromatis K."/>
            <person name="Chen A."/>
            <person name="Palaniappan K."/>
            <person name="Chertkov O."/>
            <person name="Land M."/>
            <person name="Hauser L."/>
            <person name="Chang Y.J."/>
            <person name="Jeffries C.D."/>
            <person name="Brettin T."/>
            <person name="Detter J.C."/>
            <person name="Han C."/>
            <person name="Rohde M."/>
            <person name="Goker M."/>
            <person name="Bristow J."/>
            <person name="Eisen J.A."/>
            <person name="Markowitz V."/>
            <person name="Hugenholtz P."/>
            <person name="Kyrpides N.C."/>
            <person name="Klenk H.P."/>
        </authorList>
    </citation>
    <scope>NUCLEOTIDE SEQUENCE [LARGE SCALE GENOMIC DNA]</scope>
    <source>
        <strain evidence="4">ATCC BAA-972 / CDC 1076 / CIP 108378 / DSM 44985 / JCM 13578</strain>
    </source>
</reference>
<evidence type="ECO:0000256" key="2">
    <source>
        <dbReference type="SAM" id="Phobius"/>
    </source>
</evidence>
<feature type="transmembrane region" description="Helical" evidence="2">
    <location>
        <begin position="12"/>
        <end position="35"/>
    </location>
</feature>
<dbReference type="Proteomes" id="UP000002247">
    <property type="component" value="Chromosome"/>
</dbReference>
<gene>
    <name evidence="3" type="ordered locus">Srot_0803</name>
</gene>
<organism evidence="3 4">
    <name type="scientific">Segniliparus rotundus (strain ATCC BAA-972 / CDC 1076 / CIP 108378 / DSM 44985 / JCM 13578)</name>
    <dbReference type="NCBI Taxonomy" id="640132"/>
    <lineage>
        <taxon>Bacteria</taxon>
        <taxon>Bacillati</taxon>
        <taxon>Actinomycetota</taxon>
        <taxon>Actinomycetes</taxon>
        <taxon>Mycobacteriales</taxon>
        <taxon>Segniliparaceae</taxon>
        <taxon>Segniliparus</taxon>
    </lineage>
</organism>
<keyword evidence="4" id="KW-1185">Reference proteome</keyword>
<proteinExistence type="predicted"/>